<keyword evidence="7" id="KW-1185">Reference proteome</keyword>
<evidence type="ECO:0000313" key="7">
    <source>
        <dbReference type="Proteomes" id="UP001242480"/>
    </source>
</evidence>
<accession>A0ABU0JD48</accession>
<sequence>MSKATPATLALTRQGLGFELRSYDYDPDAPRVGLQAAEALGEPPGRVLKTLIAEVDGRPVCIVVPSDREVSMKKVAATFGGKAAKMMPPPDAERLTGYKVGGVSPFGQRRRLPTVVEESALAEAYVYVNGGQRGLQLRISPQVLIEAAEAKAASVIA</sequence>
<name>A0ABU0JD48_9HYPH</name>
<evidence type="ECO:0000256" key="2">
    <source>
        <dbReference type="ARBA" id="ARBA00022917"/>
    </source>
</evidence>
<dbReference type="EMBL" id="JAUSVX010000011">
    <property type="protein sequence ID" value="MDQ0472212.1"/>
    <property type="molecule type" value="Genomic_DNA"/>
</dbReference>
<dbReference type="GO" id="GO:0016787">
    <property type="term" value="F:hydrolase activity"/>
    <property type="evidence" value="ECO:0007669"/>
    <property type="project" value="UniProtKB-KW"/>
</dbReference>
<evidence type="ECO:0000256" key="3">
    <source>
        <dbReference type="ARBA" id="ARBA00023239"/>
    </source>
</evidence>
<dbReference type="Proteomes" id="UP001242480">
    <property type="component" value="Unassembled WGS sequence"/>
</dbReference>
<dbReference type="NCBIfam" id="TIGR00011">
    <property type="entry name" value="YbaK_EbsC"/>
    <property type="match status" value="1"/>
</dbReference>
<proteinExistence type="inferred from homology"/>
<evidence type="ECO:0000259" key="5">
    <source>
        <dbReference type="Pfam" id="PF04073"/>
    </source>
</evidence>
<keyword evidence="6" id="KW-0378">Hydrolase</keyword>
<dbReference type="InterPro" id="IPR007214">
    <property type="entry name" value="YbaK/aa-tRNA-synth-assoc-dom"/>
</dbReference>
<keyword evidence="3 4" id="KW-0456">Lyase</keyword>
<dbReference type="InterPro" id="IPR036754">
    <property type="entry name" value="YbaK/aa-tRNA-synt-asso_dom_sf"/>
</dbReference>
<evidence type="ECO:0000313" key="6">
    <source>
        <dbReference type="EMBL" id="MDQ0472212.1"/>
    </source>
</evidence>
<evidence type="ECO:0000256" key="1">
    <source>
        <dbReference type="ARBA" id="ARBA00009798"/>
    </source>
</evidence>
<evidence type="ECO:0000256" key="4">
    <source>
        <dbReference type="PIRNR" id="PIRNR006181"/>
    </source>
</evidence>
<comment type="similarity">
    <text evidence="1 4">Belongs to the prolyl-tRNA editing family. YbaK/EbsC subfamily.</text>
</comment>
<dbReference type="InterPro" id="IPR004369">
    <property type="entry name" value="Prolyl-tRNA_editing_YbaK/EbsC"/>
</dbReference>
<dbReference type="EC" id="4.2.-.-" evidence="4"/>
<gene>
    <name evidence="6" type="ORF">QO011_005241</name>
</gene>
<dbReference type="Gene3D" id="3.90.960.10">
    <property type="entry name" value="YbaK/aminoacyl-tRNA synthetase-associated domain"/>
    <property type="match status" value="1"/>
</dbReference>
<dbReference type="PANTHER" id="PTHR30411:SF0">
    <property type="entry name" value="CYS-TRNA(PRO)_CYS-TRNA(CYS) DEACYLASE YBAK"/>
    <property type="match status" value="1"/>
</dbReference>
<dbReference type="SUPFAM" id="SSF55826">
    <property type="entry name" value="YbaK/ProRS associated domain"/>
    <property type="match status" value="1"/>
</dbReference>
<dbReference type="Pfam" id="PF04073">
    <property type="entry name" value="tRNA_edit"/>
    <property type="match status" value="1"/>
</dbReference>
<keyword evidence="2 4" id="KW-0648">Protein biosynthesis</keyword>
<organism evidence="6 7">
    <name type="scientific">Labrys wisconsinensis</name>
    <dbReference type="NCBI Taxonomy" id="425677"/>
    <lineage>
        <taxon>Bacteria</taxon>
        <taxon>Pseudomonadati</taxon>
        <taxon>Pseudomonadota</taxon>
        <taxon>Alphaproteobacteria</taxon>
        <taxon>Hyphomicrobiales</taxon>
        <taxon>Xanthobacteraceae</taxon>
        <taxon>Labrys</taxon>
    </lineage>
</organism>
<comment type="caution">
    <text evidence="6">The sequence shown here is derived from an EMBL/GenBank/DDBJ whole genome shotgun (WGS) entry which is preliminary data.</text>
</comment>
<feature type="domain" description="YbaK/aminoacyl-tRNA synthetase-associated" evidence="5">
    <location>
        <begin position="35"/>
        <end position="145"/>
    </location>
</feature>
<reference evidence="6 7" key="1">
    <citation type="submission" date="2023-07" db="EMBL/GenBank/DDBJ databases">
        <title>Genomic Encyclopedia of Type Strains, Phase IV (KMG-IV): sequencing the most valuable type-strain genomes for metagenomic binning, comparative biology and taxonomic classification.</title>
        <authorList>
            <person name="Goeker M."/>
        </authorList>
    </citation>
    <scope>NUCLEOTIDE SEQUENCE [LARGE SCALE GENOMIC DNA]</scope>
    <source>
        <strain evidence="6 7">DSM 19619</strain>
    </source>
</reference>
<dbReference type="RefSeq" id="WP_307278670.1">
    <property type="nucleotide sequence ID" value="NZ_JAUSVX010000011.1"/>
</dbReference>
<dbReference type="PIRSF" id="PIRSF006181">
    <property type="entry name" value="EbsC_YbaK"/>
    <property type="match status" value="1"/>
</dbReference>
<protein>
    <recommendedName>
        <fullName evidence="4">Cys-tRNA(Pro)/Cys-tRNA(Cys) deacylase</fullName>
        <ecNumber evidence="4">4.2.-.-</ecNumber>
    </recommendedName>
</protein>
<dbReference type="PANTHER" id="PTHR30411">
    <property type="entry name" value="CYTOPLASMIC PROTEIN"/>
    <property type="match status" value="1"/>
</dbReference>
<dbReference type="CDD" id="cd00002">
    <property type="entry name" value="YbaK_deacylase"/>
    <property type="match status" value="1"/>
</dbReference>